<dbReference type="AlphaFoldDB" id="A0A4P7QFY2"/>
<evidence type="ECO:0000256" key="1">
    <source>
        <dbReference type="SAM" id="MobiDB-lite"/>
    </source>
</evidence>
<evidence type="ECO:0000313" key="3">
    <source>
        <dbReference type="EMBL" id="QCB28449.1"/>
    </source>
</evidence>
<evidence type="ECO:0000256" key="2">
    <source>
        <dbReference type="SAM" id="SignalP"/>
    </source>
</evidence>
<keyword evidence="4" id="KW-1185">Reference proteome</keyword>
<sequence length="351" mass="36191" precursor="true">MKTVQRIKFLTTAAVASAACTLSACGGLDVPGAPEAQEDTAVQGNATPASSPQADDPAGDVVAIDGFEQVDDLAAIGESVAVRSGDKLAVGTVEQLKSGELEATTIPAECGVMSTSHLGFVMGCGDHVLTVSPSSPGSPERTDVSEEFSVTTAAIVDSGEIFVASSDAAEVSMYVNGERTENYVVGAPTDQLVSVPNDDADDAVVRTYRGDTTIQNLDWDDAREGGRLRVGVALGQMSVGNNGVILVSDTGGRRLAVYTSTDVVRLHQYGNVDGSPWAVAWDPQRNLAWVTATDNNSAQAFDISSGAPEPRGRFSTVANAQHMAITDSGAVVIGSASGDGVQIVTEPQLES</sequence>
<gene>
    <name evidence="3" type="ORF">CENDO_05845</name>
</gene>
<feature type="region of interest" description="Disordered" evidence="1">
    <location>
        <begin position="34"/>
        <end position="59"/>
    </location>
</feature>
<proteinExistence type="predicted"/>
<feature type="chain" id="PRO_5038481807" description="Prolipoprotein LppL" evidence="2">
    <location>
        <begin position="25"/>
        <end position="351"/>
    </location>
</feature>
<dbReference type="Gene3D" id="2.130.10.10">
    <property type="entry name" value="YVTN repeat-like/Quinoprotein amine dehydrogenase"/>
    <property type="match status" value="1"/>
</dbReference>
<dbReference type="Proteomes" id="UP000296352">
    <property type="component" value="Chromosome"/>
</dbReference>
<reference evidence="3 4" key="1">
    <citation type="submission" date="2019-04" db="EMBL/GenBank/DDBJ databases">
        <title>Corynebacterium endometrii sp. nov., isolated from the uterus of a cow with endometritis.</title>
        <authorList>
            <person name="Ballas P."/>
            <person name="Ruckert C."/>
            <person name="Wagener K."/>
            <person name="Drillich M."/>
            <person name="Kaempfer P."/>
            <person name="Busse H.-J."/>
            <person name="Ehling-Schulz M."/>
        </authorList>
    </citation>
    <scope>NUCLEOTIDE SEQUENCE [LARGE SCALE GENOMIC DNA]</scope>
    <source>
        <strain evidence="3 4">LMM-1653</strain>
    </source>
</reference>
<organism evidence="3 4">
    <name type="scientific">Corynebacterium endometrii</name>
    <dbReference type="NCBI Taxonomy" id="2488819"/>
    <lineage>
        <taxon>Bacteria</taxon>
        <taxon>Bacillati</taxon>
        <taxon>Actinomycetota</taxon>
        <taxon>Actinomycetes</taxon>
        <taxon>Mycobacteriales</taxon>
        <taxon>Corynebacteriaceae</taxon>
        <taxon>Corynebacterium</taxon>
    </lineage>
</organism>
<dbReference type="InterPro" id="IPR015943">
    <property type="entry name" value="WD40/YVTN_repeat-like_dom_sf"/>
</dbReference>
<evidence type="ECO:0008006" key="5">
    <source>
        <dbReference type="Google" id="ProtNLM"/>
    </source>
</evidence>
<dbReference type="RefSeq" id="WP_210726513.1">
    <property type="nucleotide sequence ID" value="NZ_CP039247.1"/>
</dbReference>
<name>A0A4P7QFY2_9CORY</name>
<feature type="signal peptide" evidence="2">
    <location>
        <begin position="1"/>
        <end position="24"/>
    </location>
</feature>
<protein>
    <recommendedName>
        <fullName evidence="5">Prolipoprotein LppL</fullName>
    </recommendedName>
</protein>
<dbReference type="EMBL" id="CP039247">
    <property type="protein sequence ID" value="QCB28449.1"/>
    <property type="molecule type" value="Genomic_DNA"/>
</dbReference>
<evidence type="ECO:0000313" key="4">
    <source>
        <dbReference type="Proteomes" id="UP000296352"/>
    </source>
</evidence>
<feature type="compositionally biased region" description="Polar residues" evidence="1">
    <location>
        <begin position="40"/>
        <end position="53"/>
    </location>
</feature>
<dbReference type="KEGG" id="cee:CENDO_05845"/>
<dbReference type="PROSITE" id="PS51257">
    <property type="entry name" value="PROKAR_LIPOPROTEIN"/>
    <property type="match status" value="1"/>
</dbReference>
<dbReference type="SUPFAM" id="SSF101898">
    <property type="entry name" value="NHL repeat"/>
    <property type="match status" value="1"/>
</dbReference>
<keyword evidence="2" id="KW-0732">Signal</keyword>
<accession>A0A4P7QFY2</accession>